<protein>
    <recommendedName>
        <fullName evidence="3">F5/8 type C domain-containing protein</fullName>
    </recommendedName>
</protein>
<feature type="signal peptide" evidence="2">
    <location>
        <begin position="1"/>
        <end position="28"/>
    </location>
</feature>
<dbReference type="SUPFAM" id="SSF49785">
    <property type="entry name" value="Galactose-binding domain-like"/>
    <property type="match status" value="1"/>
</dbReference>
<dbReference type="Pfam" id="PF00754">
    <property type="entry name" value="F5_F8_type_C"/>
    <property type="match status" value="1"/>
</dbReference>
<comment type="caution">
    <text evidence="4">The sequence shown here is derived from an EMBL/GenBank/DDBJ whole genome shotgun (WGS) entry which is preliminary data.</text>
</comment>
<dbReference type="EMBL" id="QSFV01000005">
    <property type="protein sequence ID" value="RHA81447.1"/>
    <property type="molecule type" value="Genomic_DNA"/>
</dbReference>
<evidence type="ECO:0000256" key="2">
    <source>
        <dbReference type="SAM" id="SignalP"/>
    </source>
</evidence>
<dbReference type="Gene3D" id="2.60.120.260">
    <property type="entry name" value="Galactose-binding domain-like"/>
    <property type="match status" value="1"/>
</dbReference>
<dbReference type="InterPro" id="IPR014718">
    <property type="entry name" value="GH-type_carb-bd"/>
</dbReference>
<feature type="chain" id="PRO_5019263696" description="F5/8 type C domain-containing protein" evidence="2">
    <location>
        <begin position="29"/>
        <end position="486"/>
    </location>
</feature>
<keyword evidence="2" id="KW-0732">Signal</keyword>
<evidence type="ECO:0000256" key="1">
    <source>
        <dbReference type="ARBA" id="ARBA00023295"/>
    </source>
</evidence>
<evidence type="ECO:0000313" key="5">
    <source>
        <dbReference type="Proteomes" id="UP000285740"/>
    </source>
</evidence>
<gene>
    <name evidence="4" type="ORF">DW918_03210</name>
</gene>
<dbReference type="Gene3D" id="2.70.98.10">
    <property type="match status" value="1"/>
</dbReference>
<feature type="domain" description="F5/8 type C" evidence="3">
    <location>
        <begin position="97"/>
        <end position="214"/>
    </location>
</feature>
<proteinExistence type="predicted"/>
<dbReference type="RefSeq" id="WP_118030160.1">
    <property type="nucleotide sequence ID" value="NZ_QSFV01000005.1"/>
</dbReference>
<organism evidence="4 5">
    <name type="scientific">Eubacterium ventriosum</name>
    <dbReference type="NCBI Taxonomy" id="39496"/>
    <lineage>
        <taxon>Bacteria</taxon>
        <taxon>Bacillati</taxon>
        <taxon>Bacillota</taxon>
        <taxon>Clostridia</taxon>
        <taxon>Eubacteriales</taxon>
        <taxon>Eubacteriaceae</taxon>
        <taxon>Eubacterium</taxon>
    </lineage>
</organism>
<dbReference type="InterPro" id="IPR008979">
    <property type="entry name" value="Galactose-bd-like_sf"/>
</dbReference>
<keyword evidence="1" id="KW-0378">Hydrolase</keyword>
<dbReference type="AlphaFoldDB" id="A0A413T8Z1"/>
<evidence type="ECO:0000313" key="4">
    <source>
        <dbReference type="EMBL" id="RHA81447.1"/>
    </source>
</evidence>
<accession>A0A413T8Z1</accession>
<name>A0A413T8Z1_9FIRM</name>
<dbReference type="GO" id="GO:0016798">
    <property type="term" value="F:hydrolase activity, acting on glycosyl bonds"/>
    <property type="evidence" value="ECO:0007669"/>
    <property type="project" value="UniProtKB-KW"/>
</dbReference>
<reference evidence="4 5" key="1">
    <citation type="submission" date="2018-08" db="EMBL/GenBank/DDBJ databases">
        <title>A genome reference for cultivated species of the human gut microbiota.</title>
        <authorList>
            <person name="Zou Y."/>
            <person name="Xue W."/>
            <person name="Luo G."/>
        </authorList>
    </citation>
    <scope>NUCLEOTIDE SEQUENCE [LARGE SCALE GENOMIC DNA]</scope>
    <source>
        <strain evidence="4 5">AM42-30</strain>
    </source>
</reference>
<sequence length="486" mass="54311">MTKKGKLRKGISILLAVCMALPVGFVTKSETVHGKVIDADITKRELWSTSFESADRFKTSTVDDKKGTANITTNELRYQINGNLSGEIESYSGSAAKNDNEVLKNLFDGDSGTKYLTEAKPSEVIVKLKSQQVIKSYVITSANDASGRDPKNWSLQGRNSDNESWVTIDNKTNQVFNARYKQNYFELDNSTAYRQYRLRITANKNGGSMTQFSEFILATGKCQEVGASISKMNSEITSGPSDAWNQKSNVGWTGNHSLVCKGVHVGTGHAYSYNVIYDNLNLKVSDNTNLRYVIFPSMSNGDEYDYEYTQMHMAVDLKFKDGTYLSELGAIDQNGNKVDAQSQGDSRTLVAQQWNEIYSKIGDVAKGKVIEKILVVYDMKAHNARALAKFQTYFDDIEIYNQDYPVYSHLSDYVNILRGTNNTGNFSRGLTIPAVTVPNGFNFWIPATSASSNSAYEYQKTDEFRCMGISMNRLYGLVIEEPGNLW</sequence>
<dbReference type="GO" id="GO:0030246">
    <property type="term" value="F:carbohydrate binding"/>
    <property type="evidence" value="ECO:0007669"/>
    <property type="project" value="InterPro"/>
</dbReference>
<dbReference type="InterPro" id="IPR000421">
    <property type="entry name" value="FA58C"/>
</dbReference>
<dbReference type="Proteomes" id="UP000285740">
    <property type="component" value="Unassembled WGS sequence"/>
</dbReference>
<keyword evidence="1" id="KW-0326">Glycosidase</keyword>
<evidence type="ECO:0000259" key="3">
    <source>
        <dbReference type="Pfam" id="PF00754"/>
    </source>
</evidence>